<comment type="caution">
    <text evidence="3">The sequence shown here is derived from an EMBL/GenBank/DDBJ whole genome shotgun (WGS) entry which is preliminary data.</text>
</comment>
<dbReference type="GeneID" id="64594023"/>
<gene>
    <name evidence="3" type="ORF">HD556DRAFT_1309314</name>
</gene>
<name>A0A9P7AMM7_9AGAM</name>
<dbReference type="GO" id="GO:0005525">
    <property type="term" value="F:GTP binding"/>
    <property type="evidence" value="ECO:0007669"/>
    <property type="project" value="UniProtKB-KW"/>
</dbReference>
<dbReference type="Pfam" id="PF00025">
    <property type="entry name" value="Arf"/>
    <property type="match status" value="1"/>
</dbReference>
<dbReference type="OrthoDB" id="3267153at2759"/>
<evidence type="ECO:0000256" key="2">
    <source>
        <dbReference type="ARBA" id="ARBA00023134"/>
    </source>
</evidence>
<keyword evidence="2" id="KW-0342">GTP-binding</keyword>
<evidence type="ECO:0000313" key="4">
    <source>
        <dbReference type="Proteomes" id="UP000719766"/>
    </source>
</evidence>
<keyword evidence="4" id="KW-1185">Reference proteome</keyword>
<keyword evidence="1" id="KW-0547">Nucleotide-binding</keyword>
<dbReference type="InterPro" id="IPR006689">
    <property type="entry name" value="Small_GTPase_ARF/SAR"/>
</dbReference>
<accession>A0A9P7AMM7</accession>
<dbReference type="SUPFAM" id="SSF52540">
    <property type="entry name" value="P-loop containing nucleoside triphosphate hydrolases"/>
    <property type="match status" value="1"/>
</dbReference>
<evidence type="ECO:0000313" key="3">
    <source>
        <dbReference type="EMBL" id="KAG1792495.1"/>
    </source>
</evidence>
<dbReference type="Proteomes" id="UP000719766">
    <property type="component" value="Unassembled WGS sequence"/>
</dbReference>
<proteinExistence type="predicted"/>
<dbReference type="Gene3D" id="3.40.50.300">
    <property type="entry name" value="P-loop containing nucleotide triphosphate hydrolases"/>
    <property type="match status" value="1"/>
</dbReference>
<reference evidence="3" key="1">
    <citation type="journal article" date="2020" name="New Phytol.">
        <title>Comparative genomics reveals dynamic genome evolution in host specialist ectomycorrhizal fungi.</title>
        <authorList>
            <person name="Lofgren L.A."/>
            <person name="Nguyen N.H."/>
            <person name="Vilgalys R."/>
            <person name="Ruytinx J."/>
            <person name="Liao H.L."/>
            <person name="Branco S."/>
            <person name="Kuo A."/>
            <person name="LaButti K."/>
            <person name="Lipzen A."/>
            <person name="Andreopoulos W."/>
            <person name="Pangilinan J."/>
            <person name="Riley R."/>
            <person name="Hundley H."/>
            <person name="Na H."/>
            <person name="Barry K."/>
            <person name="Grigoriev I.V."/>
            <person name="Stajich J.E."/>
            <person name="Kennedy P.G."/>
        </authorList>
    </citation>
    <scope>NUCLEOTIDE SEQUENCE</scope>
    <source>
        <strain evidence="3">S12</strain>
    </source>
</reference>
<protein>
    <recommendedName>
        <fullName evidence="5">G domain-containing protein</fullName>
    </recommendedName>
</protein>
<dbReference type="AlphaFoldDB" id="A0A9P7AMM7"/>
<evidence type="ECO:0000256" key="1">
    <source>
        <dbReference type="ARBA" id="ARBA00022741"/>
    </source>
</evidence>
<dbReference type="InterPro" id="IPR027417">
    <property type="entry name" value="P-loop_NTPase"/>
</dbReference>
<dbReference type="RefSeq" id="XP_041159108.1">
    <property type="nucleotide sequence ID" value="XM_041300259.1"/>
</dbReference>
<dbReference type="GO" id="GO:0003924">
    <property type="term" value="F:GTPase activity"/>
    <property type="evidence" value="ECO:0007669"/>
    <property type="project" value="InterPro"/>
</dbReference>
<organism evidence="3 4">
    <name type="scientific">Suillus plorans</name>
    <dbReference type="NCBI Taxonomy" id="116603"/>
    <lineage>
        <taxon>Eukaryota</taxon>
        <taxon>Fungi</taxon>
        <taxon>Dikarya</taxon>
        <taxon>Basidiomycota</taxon>
        <taxon>Agaricomycotina</taxon>
        <taxon>Agaricomycetes</taxon>
        <taxon>Agaricomycetidae</taxon>
        <taxon>Boletales</taxon>
        <taxon>Suillineae</taxon>
        <taxon>Suillaceae</taxon>
        <taxon>Suillus</taxon>
    </lineage>
</organism>
<evidence type="ECO:0008006" key="5">
    <source>
        <dbReference type="Google" id="ProtNLM"/>
    </source>
</evidence>
<sequence length="144" mass="16669">MVTIDATNLRERIGRFRILIIGRANAGKTTILQKVYNTTDEPEIHDTKGKKVQMMIYAMHRCCRREILDQGRAHATKLEERIHAIWQTTRVEHSVLVVVVFTNFEAWRPVAHGEIKKQLKGYREKNARRGLSSTSKNNSRTQLS</sequence>
<dbReference type="EMBL" id="JABBWE010000036">
    <property type="protein sequence ID" value="KAG1792495.1"/>
    <property type="molecule type" value="Genomic_DNA"/>
</dbReference>